<dbReference type="PANTHER" id="PTHR12281:SF31">
    <property type="entry name" value="DCN1-LIKE PROTEIN 3"/>
    <property type="match status" value="1"/>
</dbReference>
<dbReference type="GO" id="GO:0031624">
    <property type="term" value="F:ubiquitin conjugating enzyme binding"/>
    <property type="evidence" value="ECO:0007669"/>
    <property type="project" value="TreeGrafter"/>
</dbReference>
<dbReference type="InterPro" id="IPR014764">
    <property type="entry name" value="DCN-prot"/>
</dbReference>
<dbReference type="InterPro" id="IPR005176">
    <property type="entry name" value="PONY_dom"/>
</dbReference>
<dbReference type="Proteomes" id="UP001218188">
    <property type="component" value="Unassembled WGS sequence"/>
</dbReference>
<feature type="domain" description="DCUN1" evidence="2">
    <location>
        <begin position="1"/>
        <end position="233"/>
    </location>
</feature>
<comment type="caution">
    <text evidence="3">The sequence shown here is derived from an EMBL/GenBank/DDBJ whole genome shotgun (WGS) entry which is preliminary data.</text>
</comment>
<proteinExistence type="predicted"/>
<dbReference type="PROSITE" id="PS51229">
    <property type="entry name" value="DCUN1"/>
    <property type="match status" value="1"/>
</dbReference>
<sequence length="240" mass="25252">MALALPRLRTKLASDAAYFTKVYNHTFEFARGEGQRSIAGERRSWGPGDGAGALPAVVGTGTESAQIVRAAPYLCVGGGGVDARAVGGVGARSVHCIHLALGVGAKSHGIEFGAAEDRLRRVAIDTAQAFWALLLPHGMSGGAISHTDADTGTGMDGGGDVRMGGTGKHTAGFAPEHVDWWFEFLGTHGGKGVSKDTWVMFLDFVRTVDARFETYDMEAAWPSTIDDFVEWAKVRVAGGS</sequence>
<dbReference type="GO" id="GO:0000151">
    <property type="term" value="C:ubiquitin ligase complex"/>
    <property type="evidence" value="ECO:0007669"/>
    <property type="project" value="TreeGrafter"/>
</dbReference>
<dbReference type="PANTHER" id="PTHR12281">
    <property type="entry name" value="RP42 RELATED"/>
    <property type="match status" value="1"/>
</dbReference>
<protein>
    <recommendedName>
        <fullName evidence="1">Defective in cullin neddylation protein</fullName>
    </recommendedName>
</protein>
<comment type="function">
    <text evidence="1">Neddylation of cullins play an essential role in the regulation of SCF-type complexes activity.</text>
</comment>
<name>A0AAD6T6W9_9AGAR</name>
<evidence type="ECO:0000259" key="2">
    <source>
        <dbReference type="PROSITE" id="PS51229"/>
    </source>
</evidence>
<dbReference type="EMBL" id="JARJCM010000029">
    <property type="protein sequence ID" value="KAJ7038883.1"/>
    <property type="molecule type" value="Genomic_DNA"/>
</dbReference>
<dbReference type="InterPro" id="IPR042460">
    <property type="entry name" value="DCN1-like_PONY"/>
</dbReference>
<accession>A0AAD6T6W9</accession>
<dbReference type="Pfam" id="PF03556">
    <property type="entry name" value="Cullin_binding"/>
    <property type="match status" value="1"/>
</dbReference>
<organism evidence="3 4">
    <name type="scientific">Mycena alexandri</name>
    <dbReference type="NCBI Taxonomy" id="1745969"/>
    <lineage>
        <taxon>Eukaryota</taxon>
        <taxon>Fungi</taxon>
        <taxon>Dikarya</taxon>
        <taxon>Basidiomycota</taxon>
        <taxon>Agaricomycotina</taxon>
        <taxon>Agaricomycetes</taxon>
        <taxon>Agaricomycetidae</taxon>
        <taxon>Agaricales</taxon>
        <taxon>Marasmiineae</taxon>
        <taxon>Mycenaceae</taxon>
        <taxon>Mycena</taxon>
    </lineage>
</organism>
<dbReference type="Gene3D" id="1.10.238.200">
    <property type="entry name" value="Cullin, PONY binding domain"/>
    <property type="match status" value="1"/>
</dbReference>
<reference evidence="3" key="1">
    <citation type="submission" date="2023-03" db="EMBL/GenBank/DDBJ databases">
        <title>Massive genome expansion in bonnet fungi (Mycena s.s.) driven by repeated elements and novel gene families across ecological guilds.</title>
        <authorList>
            <consortium name="Lawrence Berkeley National Laboratory"/>
            <person name="Harder C.B."/>
            <person name="Miyauchi S."/>
            <person name="Viragh M."/>
            <person name="Kuo A."/>
            <person name="Thoen E."/>
            <person name="Andreopoulos B."/>
            <person name="Lu D."/>
            <person name="Skrede I."/>
            <person name="Drula E."/>
            <person name="Henrissat B."/>
            <person name="Morin E."/>
            <person name="Kohler A."/>
            <person name="Barry K."/>
            <person name="LaButti K."/>
            <person name="Morin E."/>
            <person name="Salamov A."/>
            <person name="Lipzen A."/>
            <person name="Mereny Z."/>
            <person name="Hegedus B."/>
            <person name="Baldrian P."/>
            <person name="Stursova M."/>
            <person name="Weitz H."/>
            <person name="Taylor A."/>
            <person name="Grigoriev I.V."/>
            <person name="Nagy L.G."/>
            <person name="Martin F."/>
            <person name="Kauserud H."/>
        </authorList>
    </citation>
    <scope>NUCLEOTIDE SEQUENCE</scope>
    <source>
        <strain evidence="3">CBHHK200</strain>
    </source>
</reference>
<dbReference type="GO" id="GO:0097602">
    <property type="term" value="F:cullin family protein binding"/>
    <property type="evidence" value="ECO:0007669"/>
    <property type="project" value="TreeGrafter"/>
</dbReference>
<dbReference type="GO" id="GO:0032182">
    <property type="term" value="F:ubiquitin-like protein binding"/>
    <property type="evidence" value="ECO:0007669"/>
    <property type="project" value="TreeGrafter"/>
</dbReference>
<keyword evidence="4" id="KW-1185">Reference proteome</keyword>
<dbReference type="AlphaFoldDB" id="A0AAD6T6W9"/>
<evidence type="ECO:0000313" key="3">
    <source>
        <dbReference type="EMBL" id="KAJ7038883.1"/>
    </source>
</evidence>
<gene>
    <name evidence="3" type="ORF">C8F04DRAFT_1255454</name>
</gene>
<evidence type="ECO:0000313" key="4">
    <source>
        <dbReference type="Proteomes" id="UP001218188"/>
    </source>
</evidence>
<dbReference type="GO" id="GO:0045116">
    <property type="term" value="P:protein neddylation"/>
    <property type="evidence" value="ECO:0007669"/>
    <property type="project" value="TreeGrafter"/>
</dbReference>
<evidence type="ECO:0000256" key="1">
    <source>
        <dbReference type="RuleBase" id="RU410713"/>
    </source>
</evidence>
<dbReference type="Gene3D" id="1.10.238.10">
    <property type="entry name" value="EF-hand"/>
    <property type="match status" value="1"/>
</dbReference>